<accession>A0A0K2UAM1</accession>
<dbReference type="EMBL" id="HACA01017927">
    <property type="protein sequence ID" value="CDW35288.1"/>
    <property type="molecule type" value="Transcribed_RNA"/>
</dbReference>
<evidence type="ECO:0000256" key="1">
    <source>
        <dbReference type="SAM" id="MobiDB-lite"/>
    </source>
</evidence>
<proteinExistence type="predicted"/>
<dbReference type="AlphaFoldDB" id="A0A0K2UAM1"/>
<organism evidence="2">
    <name type="scientific">Lepeophtheirus salmonis</name>
    <name type="common">Salmon louse</name>
    <name type="synonym">Caligus salmonis</name>
    <dbReference type="NCBI Taxonomy" id="72036"/>
    <lineage>
        <taxon>Eukaryota</taxon>
        <taxon>Metazoa</taxon>
        <taxon>Ecdysozoa</taxon>
        <taxon>Arthropoda</taxon>
        <taxon>Crustacea</taxon>
        <taxon>Multicrustacea</taxon>
        <taxon>Hexanauplia</taxon>
        <taxon>Copepoda</taxon>
        <taxon>Siphonostomatoida</taxon>
        <taxon>Caligidae</taxon>
        <taxon>Lepeophtheirus</taxon>
    </lineage>
</organism>
<feature type="compositionally biased region" description="Basic and acidic residues" evidence="1">
    <location>
        <begin position="1"/>
        <end position="22"/>
    </location>
</feature>
<reference evidence="2" key="1">
    <citation type="submission" date="2014-05" db="EMBL/GenBank/DDBJ databases">
        <authorList>
            <person name="Chronopoulou M."/>
        </authorList>
    </citation>
    <scope>NUCLEOTIDE SEQUENCE</scope>
    <source>
        <tissue evidence="2">Whole organism</tissue>
    </source>
</reference>
<evidence type="ECO:0000313" key="2">
    <source>
        <dbReference type="EMBL" id="CDW35288.1"/>
    </source>
</evidence>
<name>A0A0K2UAM1_LEPSM</name>
<feature type="region of interest" description="Disordered" evidence="1">
    <location>
        <begin position="1"/>
        <end position="28"/>
    </location>
</feature>
<sequence length="28" mass="3513">MHFKKGESHRRTLKRRTYELKKSTISMY</sequence>
<protein>
    <submittedName>
        <fullName evidence="2">Uncharacterized protein</fullName>
    </submittedName>
</protein>